<feature type="binding site" evidence="5">
    <location>
        <position position="91"/>
    </location>
    <ligand>
        <name>spermidine</name>
        <dbReference type="ChEBI" id="CHEBI:57834"/>
    </ligand>
</feature>
<dbReference type="RefSeq" id="WP_093069876.1">
    <property type="nucleotide sequence ID" value="NZ_FNQP01000021.1"/>
</dbReference>
<dbReference type="STRING" id="525918.SAMN05660964_02967"/>
<dbReference type="Pfam" id="PF17284">
    <property type="entry name" value="Spermine_synt_N"/>
    <property type="match status" value="1"/>
</dbReference>
<dbReference type="GO" id="GO:0008295">
    <property type="term" value="P:spermidine biosynthetic process"/>
    <property type="evidence" value="ECO:0007669"/>
    <property type="project" value="UniProtKB-UniRule"/>
</dbReference>
<dbReference type="NCBIfam" id="TIGR00417">
    <property type="entry name" value="speE"/>
    <property type="match status" value="1"/>
</dbReference>
<evidence type="ECO:0000256" key="5">
    <source>
        <dbReference type="HAMAP-Rule" id="MF_00198"/>
    </source>
</evidence>
<dbReference type="InterPro" id="IPR001045">
    <property type="entry name" value="Spermi_synthase"/>
</dbReference>
<dbReference type="EC" id="2.5.1.16" evidence="5"/>
<organism evidence="8 9">
    <name type="scientific">Thiothrix caldifontis</name>
    <dbReference type="NCBI Taxonomy" id="525918"/>
    <lineage>
        <taxon>Bacteria</taxon>
        <taxon>Pseudomonadati</taxon>
        <taxon>Pseudomonadota</taxon>
        <taxon>Gammaproteobacteria</taxon>
        <taxon>Thiotrichales</taxon>
        <taxon>Thiotrichaceae</taxon>
        <taxon>Thiothrix</taxon>
    </lineage>
</organism>
<gene>
    <name evidence="5" type="primary">speE</name>
    <name evidence="8" type="ORF">SAMN05660964_02967</name>
</gene>
<dbReference type="GO" id="GO:0004766">
    <property type="term" value="F:spermidine synthase activity"/>
    <property type="evidence" value="ECO:0007669"/>
    <property type="project" value="UniProtKB-UniRule"/>
</dbReference>
<feature type="binding site" evidence="5">
    <location>
        <position position="36"/>
    </location>
    <ligand>
        <name>S-methyl-5'-thioadenosine</name>
        <dbReference type="ChEBI" id="CHEBI:17509"/>
    </ligand>
</feature>
<evidence type="ECO:0000256" key="1">
    <source>
        <dbReference type="ARBA" id="ARBA00007867"/>
    </source>
</evidence>
<dbReference type="InterPro" id="IPR037163">
    <property type="entry name" value="Spermidine_synt_N_sf"/>
</dbReference>
<dbReference type="AlphaFoldDB" id="A0A1H4FHL9"/>
<evidence type="ECO:0000256" key="3">
    <source>
        <dbReference type="ARBA" id="ARBA00023066"/>
    </source>
</evidence>
<feature type="domain" description="PABS" evidence="7">
    <location>
        <begin position="5"/>
        <end position="243"/>
    </location>
</feature>
<dbReference type="SUPFAM" id="SSF53335">
    <property type="entry name" value="S-adenosyl-L-methionine-dependent methyltransferases"/>
    <property type="match status" value="1"/>
</dbReference>
<dbReference type="Proteomes" id="UP000199397">
    <property type="component" value="Unassembled WGS sequence"/>
</dbReference>
<keyword evidence="9" id="KW-1185">Reference proteome</keyword>
<dbReference type="InterPro" id="IPR035246">
    <property type="entry name" value="Spermidine_synt_N"/>
</dbReference>
<dbReference type="EMBL" id="FNQP01000021">
    <property type="protein sequence ID" value="SEA96849.1"/>
    <property type="molecule type" value="Genomic_DNA"/>
</dbReference>
<feature type="binding site" evidence="5">
    <location>
        <position position="111"/>
    </location>
    <ligand>
        <name>S-methyl-5'-thioadenosine</name>
        <dbReference type="ChEBI" id="CHEBI:17509"/>
    </ligand>
</feature>
<dbReference type="InterPro" id="IPR030374">
    <property type="entry name" value="PABS"/>
</dbReference>
<dbReference type="OrthoDB" id="9793120at2"/>
<sequence>MTTQPNWFTELSDSGTIFGLELTEAGKLHEEQTPFQKLAIYDTTTFGKLMTLDGCTMVTTRDNFVYHEMMAHPVLFSHPAPKRVCIIGGGDCGTLREVLRHPEVESAIQIDIDERVTRVSEMFFPELCESNNDPRATLAFEDGIAWINNAEPGSLDVLIVDSTDPVGPGAVLYSEEFFRGCWRALGENGLLVQQSESPLVHAEKIIKPMHDTMRQAGFSDTKLHQFQLVSYPTGWWSCTIAAKAGKVEFARQAAAEVLTFPTRYYNAGIHQGSAALPQFLKELLG</sequence>
<comment type="catalytic activity">
    <reaction evidence="5">
        <text>S-adenosyl 3-(methylsulfanyl)propylamine + putrescine = S-methyl-5'-thioadenosine + spermidine + H(+)</text>
        <dbReference type="Rhea" id="RHEA:12721"/>
        <dbReference type="ChEBI" id="CHEBI:15378"/>
        <dbReference type="ChEBI" id="CHEBI:17509"/>
        <dbReference type="ChEBI" id="CHEBI:57443"/>
        <dbReference type="ChEBI" id="CHEBI:57834"/>
        <dbReference type="ChEBI" id="CHEBI:326268"/>
        <dbReference type="EC" id="2.5.1.16"/>
    </reaction>
</comment>
<evidence type="ECO:0000256" key="2">
    <source>
        <dbReference type="ARBA" id="ARBA00022679"/>
    </source>
</evidence>
<feature type="binding site" evidence="5">
    <location>
        <begin position="161"/>
        <end position="164"/>
    </location>
    <ligand>
        <name>spermidine</name>
        <dbReference type="ChEBI" id="CHEBI:57834"/>
    </ligand>
</feature>
<evidence type="ECO:0000313" key="9">
    <source>
        <dbReference type="Proteomes" id="UP000199397"/>
    </source>
</evidence>
<dbReference type="InterPro" id="IPR029063">
    <property type="entry name" value="SAM-dependent_MTases_sf"/>
</dbReference>
<comment type="pathway">
    <text evidence="5">Amine and polyamine biosynthesis; spermidine biosynthesis; spermidine from putrescine: step 1/1.</text>
</comment>
<dbReference type="PANTHER" id="PTHR11558:SF11">
    <property type="entry name" value="SPERMIDINE SYNTHASE"/>
    <property type="match status" value="1"/>
</dbReference>
<comment type="subunit">
    <text evidence="5">Homodimer or homotetramer.</text>
</comment>
<dbReference type="HAMAP" id="MF_00198">
    <property type="entry name" value="Spermidine_synth"/>
    <property type="match status" value="1"/>
</dbReference>
<proteinExistence type="inferred from homology"/>
<comment type="similarity">
    <text evidence="1 5">Belongs to the spermidine/spermine synthase family.</text>
</comment>
<dbReference type="Gene3D" id="3.40.50.150">
    <property type="entry name" value="Vaccinia Virus protein VP39"/>
    <property type="match status" value="1"/>
</dbReference>
<dbReference type="UniPathway" id="UPA00248">
    <property type="reaction ID" value="UER00314"/>
</dbReference>
<feature type="binding site" evidence="5">
    <location>
        <position position="67"/>
    </location>
    <ligand>
        <name>spermidine</name>
        <dbReference type="ChEBI" id="CHEBI:57834"/>
    </ligand>
</feature>
<dbReference type="PROSITE" id="PS51006">
    <property type="entry name" value="PABS_2"/>
    <property type="match status" value="1"/>
</dbReference>
<accession>A0A1H4FHL9</accession>
<dbReference type="GO" id="GO:0005829">
    <property type="term" value="C:cytosol"/>
    <property type="evidence" value="ECO:0007669"/>
    <property type="project" value="TreeGrafter"/>
</dbReference>
<protein>
    <recommendedName>
        <fullName evidence="5">Polyamine aminopropyltransferase</fullName>
    </recommendedName>
    <alternativeName>
        <fullName evidence="5">Putrescine aminopropyltransferase</fullName>
        <shortName evidence="5">PAPT</shortName>
    </alternativeName>
    <alternativeName>
        <fullName evidence="5">Spermidine synthase</fullName>
        <shortName evidence="5">SPDS</shortName>
        <shortName evidence="5">SPDSY</shortName>
        <ecNumber evidence="5">2.5.1.16</ecNumber>
    </alternativeName>
</protein>
<evidence type="ECO:0000256" key="6">
    <source>
        <dbReference type="PROSITE-ProRule" id="PRU00354"/>
    </source>
</evidence>
<keyword evidence="2 5" id="KW-0808">Transferase</keyword>
<evidence type="ECO:0000259" key="7">
    <source>
        <dbReference type="PROSITE" id="PS51006"/>
    </source>
</evidence>
<comment type="function">
    <text evidence="5">Catalyzes the irreversible transfer of a propylamine group from the amino donor S-adenosylmethioninamine (decarboxy-AdoMet) to putrescine (1,4-diaminobutane) to yield spermidine.</text>
</comment>
<dbReference type="Pfam" id="PF01564">
    <property type="entry name" value="Spermine_synth"/>
    <property type="match status" value="1"/>
</dbReference>
<evidence type="ECO:0000313" key="8">
    <source>
        <dbReference type="EMBL" id="SEA96849.1"/>
    </source>
</evidence>
<dbReference type="PANTHER" id="PTHR11558">
    <property type="entry name" value="SPERMIDINE/SPERMINE SYNTHASE"/>
    <property type="match status" value="1"/>
</dbReference>
<dbReference type="Gene3D" id="2.30.140.10">
    <property type="entry name" value="Spermidine synthase, tetramerisation domain"/>
    <property type="match status" value="1"/>
</dbReference>
<feature type="binding site" evidence="5">
    <location>
        <position position="168"/>
    </location>
    <ligand>
        <name>S-methyl-5'-thioadenosine</name>
        <dbReference type="ChEBI" id="CHEBI:17509"/>
    </ligand>
</feature>
<keyword evidence="3 5" id="KW-0745">Spermidine biosynthesis</keyword>
<feature type="active site" description="Proton acceptor" evidence="5 6">
    <location>
        <position position="161"/>
    </location>
</feature>
<name>A0A1H4FHL9_9GAMM</name>
<keyword evidence="4 5" id="KW-0620">Polyamine biosynthesis</keyword>
<dbReference type="NCBIfam" id="NF002010">
    <property type="entry name" value="PRK00811.1"/>
    <property type="match status" value="1"/>
</dbReference>
<feature type="binding site" evidence="5">
    <location>
        <begin position="142"/>
        <end position="143"/>
    </location>
    <ligand>
        <name>S-methyl-5'-thioadenosine</name>
        <dbReference type="ChEBI" id="CHEBI:17509"/>
    </ligand>
</feature>
<evidence type="ECO:0000256" key="4">
    <source>
        <dbReference type="ARBA" id="ARBA00023115"/>
    </source>
</evidence>
<reference evidence="8 9" key="1">
    <citation type="submission" date="2016-10" db="EMBL/GenBank/DDBJ databases">
        <authorList>
            <person name="de Groot N.N."/>
        </authorList>
    </citation>
    <scope>NUCLEOTIDE SEQUENCE [LARGE SCALE GENOMIC DNA]</scope>
    <source>
        <strain evidence="8 9">DSM 21228</strain>
    </source>
</reference>